<accession>A0A835CJI0</accession>
<proteinExistence type="predicted"/>
<dbReference type="AlphaFoldDB" id="A0A835CJI0"/>
<organism evidence="1 2">
    <name type="scientific">Senna tora</name>
    <dbReference type="NCBI Taxonomy" id="362788"/>
    <lineage>
        <taxon>Eukaryota</taxon>
        <taxon>Viridiplantae</taxon>
        <taxon>Streptophyta</taxon>
        <taxon>Embryophyta</taxon>
        <taxon>Tracheophyta</taxon>
        <taxon>Spermatophyta</taxon>
        <taxon>Magnoliopsida</taxon>
        <taxon>eudicotyledons</taxon>
        <taxon>Gunneridae</taxon>
        <taxon>Pentapetalae</taxon>
        <taxon>rosids</taxon>
        <taxon>fabids</taxon>
        <taxon>Fabales</taxon>
        <taxon>Fabaceae</taxon>
        <taxon>Caesalpinioideae</taxon>
        <taxon>Cassia clade</taxon>
        <taxon>Senna</taxon>
    </lineage>
</organism>
<gene>
    <name evidence="1" type="ORF">G2W53_004608</name>
</gene>
<comment type="caution">
    <text evidence="1">The sequence shown here is derived from an EMBL/GenBank/DDBJ whole genome shotgun (WGS) entry which is preliminary data.</text>
</comment>
<dbReference type="EMBL" id="JAAIUW010000002">
    <property type="protein sequence ID" value="KAF7842310.1"/>
    <property type="molecule type" value="Genomic_DNA"/>
</dbReference>
<sequence>MANQQTPPSDFRFHLIHSLSLHLWQVEEELTSDSASSWELIMCQSPQKKVEFPPESFQLPFSSK</sequence>
<evidence type="ECO:0000313" key="2">
    <source>
        <dbReference type="Proteomes" id="UP000634136"/>
    </source>
</evidence>
<dbReference type="Proteomes" id="UP000634136">
    <property type="component" value="Unassembled WGS sequence"/>
</dbReference>
<protein>
    <submittedName>
        <fullName evidence="1">Uncharacterized protein</fullName>
    </submittedName>
</protein>
<evidence type="ECO:0000313" key="1">
    <source>
        <dbReference type="EMBL" id="KAF7842310.1"/>
    </source>
</evidence>
<name>A0A835CJI0_9FABA</name>
<keyword evidence="2" id="KW-1185">Reference proteome</keyword>
<reference evidence="1" key="1">
    <citation type="submission" date="2020-09" db="EMBL/GenBank/DDBJ databases">
        <title>Genome-Enabled Discovery of Anthraquinone Biosynthesis in Senna tora.</title>
        <authorList>
            <person name="Kang S.-H."/>
            <person name="Pandey R.P."/>
            <person name="Lee C.-M."/>
            <person name="Sim J.-S."/>
            <person name="Jeong J.-T."/>
            <person name="Choi B.-S."/>
            <person name="Jung M."/>
            <person name="Ginzburg D."/>
            <person name="Zhao K."/>
            <person name="Won S.Y."/>
            <person name="Oh T.-J."/>
            <person name="Yu Y."/>
            <person name="Kim N.-H."/>
            <person name="Lee O.R."/>
            <person name="Lee T.-H."/>
            <person name="Bashyal P."/>
            <person name="Kim T.-S."/>
            <person name="Lee W.-H."/>
            <person name="Kawkins C."/>
            <person name="Kim C.-K."/>
            <person name="Kim J.S."/>
            <person name="Ahn B.O."/>
            <person name="Rhee S.Y."/>
            <person name="Sohng J.K."/>
        </authorList>
    </citation>
    <scope>NUCLEOTIDE SEQUENCE</scope>
    <source>
        <tissue evidence="1">Leaf</tissue>
    </source>
</reference>